<evidence type="ECO:0000256" key="2">
    <source>
        <dbReference type="ARBA" id="ARBA00011322"/>
    </source>
</evidence>
<protein>
    <recommendedName>
        <fullName evidence="3">Nuclease SbcCD subunit C</fullName>
    </recommendedName>
</protein>
<dbReference type="OrthoDB" id="9795626at2"/>
<evidence type="ECO:0000259" key="5">
    <source>
        <dbReference type="Pfam" id="PF02463"/>
    </source>
</evidence>
<organism evidence="6 7">
    <name type="scientific">Kineosphaera limosa NBRC 100340</name>
    <dbReference type="NCBI Taxonomy" id="1184609"/>
    <lineage>
        <taxon>Bacteria</taxon>
        <taxon>Bacillati</taxon>
        <taxon>Actinomycetota</taxon>
        <taxon>Actinomycetes</taxon>
        <taxon>Micrococcales</taxon>
        <taxon>Dermatophilaceae</taxon>
        <taxon>Kineosphaera</taxon>
    </lineage>
</organism>
<dbReference type="Proteomes" id="UP000008366">
    <property type="component" value="Unassembled WGS sequence"/>
</dbReference>
<reference evidence="6 7" key="1">
    <citation type="submission" date="2012-08" db="EMBL/GenBank/DDBJ databases">
        <title>Whole genome shotgun sequence of Kineosphaera limosa NBRC 100340.</title>
        <authorList>
            <person name="Yoshida I."/>
            <person name="Isaki S."/>
            <person name="Hosoyama A."/>
            <person name="Tsuchikane K."/>
            <person name="Katsumata H."/>
            <person name="Ando Y."/>
            <person name="Ohji S."/>
            <person name="Hamada M."/>
            <person name="Tamura T."/>
            <person name="Yamazoe A."/>
            <person name="Yamazaki S."/>
            <person name="Fujita N."/>
        </authorList>
    </citation>
    <scope>NUCLEOTIDE SEQUENCE [LARGE SCALE GENOMIC DNA]</scope>
    <source>
        <strain evidence="6 7">NBRC 100340</strain>
    </source>
</reference>
<dbReference type="AlphaFoldDB" id="K6WT06"/>
<evidence type="ECO:0000313" key="7">
    <source>
        <dbReference type="Proteomes" id="UP000008366"/>
    </source>
</evidence>
<dbReference type="STRING" id="1184609.KILIM_053_00120"/>
<accession>K6WT06</accession>
<sequence length="805" mass="87326">MSDVTDLIAQRVEGTSGLSDDAKLLILAALKGDAALTDLDGFTPQTPAPPRAMEHEPAGAFLRSITVEAFRGIGPSATLHLKPGPGLTVVAGRNGSGKSSVAEALEVALTRTTYRWTGKSSVRWAEGWRNLHSEAAPSIKVALAEEGQGATHIKVDWPNGADVSAANVRLQRHGQKQEEGLESLGWSAALETYRPMLSYDELGSVLAAGPSRLYDALSRVLGLDEISEAIARLESHSKALNSAGTELAQMKKQLLADLEAIDDARATQAIELLRPNTSRLAELAVLATGTDESADATSAALRGVLALTLPESADQEADRLRRAVEALAAVSESHLEVLSRQVAVWDAALALHEDGGDTLCPVCEVGQLDGPATQRIHREREVSRARLRELNTCTSDLARARTAARDLVKPLPPALIGPLPSALDVAHTRTRECWRQWAAHPEGDLPLAEHLLACLPPARAALLELKQAAAAEHERLDTAWSAMAIRLATFADRSTEWEQQKDHAYAARAAVKWLKDHDTALKNERIAPISAKAAQVWDFLSQRSNVTFEGLALAGTTTRRRVEIQSRVDGQPSGLTVLSQGELHALALALFLPRAALPQSPFRFVVLDDPVQAMDPSKVDGLVTVLTDLAKTRQVVVFSHDDRLASAVRRGALEATIVSATRDEGSRVTFETTRDPATRYLHDALAMAKDQQLPENTLRRLLPTMLRLSLEAAARDRYFTARLSRGDPHADVETTWNSVHRTGPRIALALYEQERSLDTWLDKDHERRRVLGICTSGAHGSLRGNLLDACHATARVLEDVKAGRR</sequence>
<dbReference type="InterPro" id="IPR027417">
    <property type="entry name" value="P-loop_NTPase"/>
</dbReference>
<dbReference type="RefSeq" id="WP_006593493.1">
    <property type="nucleotide sequence ID" value="NZ_BAHD01000053.1"/>
</dbReference>
<comment type="caution">
    <text evidence="6">The sequence shown here is derived from an EMBL/GenBank/DDBJ whole genome shotgun (WGS) entry which is preliminary data.</text>
</comment>
<keyword evidence="7" id="KW-1185">Reference proteome</keyword>
<feature type="coiled-coil region" evidence="4">
    <location>
        <begin position="223"/>
        <end position="253"/>
    </location>
</feature>
<comment type="subunit">
    <text evidence="2">Heterodimer of SbcC and SbcD.</text>
</comment>
<dbReference type="PANTHER" id="PTHR32114:SF2">
    <property type="entry name" value="ABC TRANSPORTER ABCH.3"/>
    <property type="match status" value="1"/>
</dbReference>
<evidence type="ECO:0000313" key="6">
    <source>
        <dbReference type="EMBL" id="GAB96961.1"/>
    </source>
</evidence>
<dbReference type="PANTHER" id="PTHR32114">
    <property type="entry name" value="ABC TRANSPORTER ABCH.3"/>
    <property type="match status" value="1"/>
</dbReference>
<evidence type="ECO:0000256" key="1">
    <source>
        <dbReference type="ARBA" id="ARBA00006930"/>
    </source>
</evidence>
<keyword evidence="4" id="KW-0175">Coiled coil</keyword>
<feature type="domain" description="RecF/RecN/SMC N-terminal" evidence="5">
    <location>
        <begin position="61"/>
        <end position="647"/>
    </location>
</feature>
<dbReference type="Gene3D" id="3.40.50.300">
    <property type="entry name" value="P-loop containing nucleotide triphosphate hydrolases"/>
    <property type="match status" value="2"/>
</dbReference>
<proteinExistence type="inferred from homology"/>
<dbReference type="Pfam" id="PF02463">
    <property type="entry name" value="SMC_N"/>
    <property type="match status" value="1"/>
</dbReference>
<comment type="similarity">
    <text evidence="1">Belongs to the SMC family. SbcC subfamily.</text>
</comment>
<dbReference type="InterPro" id="IPR003395">
    <property type="entry name" value="RecF/RecN/SMC_N"/>
</dbReference>
<evidence type="ECO:0000256" key="3">
    <source>
        <dbReference type="ARBA" id="ARBA00013368"/>
    </source>
</evidence>
<gene>
    <name evidence="6" type="ORF">KILIM_053_00120</name>
</gene>
<dbReference type="SUPFAM" id="SSF52540">
    <property type="entry name" value="P-loop containing nucleoside triphosphate hydrolases"/>
    <property type="match status" value="1"/>
</dbReference>
<name>K6WT06_9MICO</name>
<dbReference type="EMBL" id="BAHD01000053">
    <property type="protein sequence ID" value="GAB96961.1"/>
    <property type="molecule type" value="Genomic_DNA"/>
</dbReference>
<dbReference type="eggNOG" id="COG1196">
    <property type="taxonomic scope" value="Bacteria"/>
</dbReference>
<evidence type="ECO:0000256" key="4">
    <source>
        <dbReference type="SAM" id="Coils"/>
    </source>
</evidence>